<accession>A0AAE0FHS4</accession>
<comment type="caution">
    <text evidence="1">The sequence shown here is derived from an EMBL/GenBank/DDBJ whole genome shotgun (WGS) entry which is preliminary data.</text>
</comment>
<dbReference type="EMBL" id="LGRX02018233">
    <property type="protein sequence ID" value="KAK3260066.1"/>
    <property type="molecule type" value="Genomic_DNA"/>
</dbReference>
<keyword evidence="2" id="KW-1185">Reference proteome</keyword>
<dbReference type="Proteomes" id="UP001190700">
    <property type="component" value="Unassembled WGS sequence"/>
</dbReference>
<feature type="non-terminal residue" evidence="1">
    <location>
        <position position="1"/>
    </location>
</feature>
<name>A0AAE0FHS4_9CHLO</name>
<proteinExistence type="predicted"/>
<reference evidence="1 2" key="1">
    <citation type="journal article" date="2015" name="Genome Biol. Evol.">
        <title>Comparative Genomics of a Bacterivorous Green Alga Reveals Evolutionary Causalities and Consequences of Phago-Mixotrophic Mode of Nutrition.</title>
        <authorList>
            <person name="Burns J.A."/>
            <person name="Paasch A."/>
            <person name="Narechania A."/>
            <person name="Kim E."/>
        </authorList>
    </citation>
    <scope>NUCLEOTIDE SEQUENCE [LARGE SCALE GENOMIC DNA]</scope>
    <source>
        <strain evidence="1 2">PLY_AMNH</strain>
    </source>
</reference>
<gene>
    <name evidence="1" type="ORF">CYMTET_30962</name>
</gene>
<protein>
    <submittedName>
        <fullName evidence="1">Uncharacterized protein</fullName>
    </submittedName>
</protein>
<sequence>VSLQDKVFEAEAECKKVRDELQGLKREMENCSPRPVRNFGKITSLQTVEGTARLESEQLRMLNKVATQYRSAPLGVLASLLLGESCSGHSLEEHKSRFLGCLQEECHTSNGAFSPSILTQAMTSGYVGDIIGYLAEEQVVFIQQSLQRRIDIPSLVAFLTCNIDGKDIDQSIFGQLVGFDRNHVEDALELGRVSTCKRFEMLQDETRKMREGNMRMKRQLAQHEKELKMKHMESKLEQLASAREKRPLELFAEKDWSGSFAGLGNGPDVPKILRHGAKVKRKDIGMKELLAMIKLLWTSRSEAEGKNVPLEDFVVNFLSKKGPTEGGGPELSYNFVYSLYRHKHEHHECELLLSMPGLMNEVKEEVYHDMGSGE</sequence>
<organism evidence="1 2">
    <name type="scientific">Cymbomonas tetramitiformis</name>
    <dbReference type="NCBI Taxonomy" id="36881"/>
    <lineage>
        <taxon>Eukaryota</taxon>
        <taxon>Viridiplantae</taxon>
        <taxon>Chlorophyta</taxon>
        <taxon>Pyramimonadophyceae</taxon>
        <taxon>Pyramimonadales</taxon>
        <taxon>Pyramimonadaceae</taxon>
        <taxon>Cymbomonas</taxon>
    </lineage>
</organism>
<evidence type="ECO:0000313" key="2">
    <source>
        <dbReference type="Proteomes" id="UP001190700"/>
    </source>
</evidence>
<evidence type="ECO:0000313" key="1">
    <source>
        <dbReference type="EMBL" id="KAK3260066.1"/>
    </source>
</evidence>
<dbReference type="AlphaFoldDB" id="A0AAE0FHS4"/>